<evidence type="ECO:0000313" key="11">
    <source>
        <dbReference type="EMBL" id="QDV84608.1"/>
    </source>
</evidence>
<dbReference type="EC" id="2.7.13.3" evidence="2"/>
<dbReference type="Pfam" id="PF02518">
    <property type="entry name" value="HATPase_c"/>
    <property type="match status" value="1"/>
</dbReference>
<gene>
    <name evidence="11" type="primary">virA</name>
    <name evidence="11" type="ORF">TBK1r_35590</name>
</gene>
<dbReference type="Gene3D" id="1.10.287.130">
    <property type="match status" value="1"/>
</dbReference>
<evidence type="ECO:0000256" key="6">
    <source>
        <dbReference type="ARBA" id="ARBA00022777"/>
    </source>
</evidence>
<evidence type="ECO:0000256" key="9">
    <source>
        <dbReference type="SAM" id="MobiDB-lite"/>
    </source>
</evidence>
<dbReference type="InterPro" id="IPR036890">
    <property type="entry name" value="HATPase_C_sf"/>
</dbReference>
<evidence type="ECO:0000256" key="5">
    <source>
        <dbReference type="ARBA" id="ARBA00022741"/>
    </source>
</evidence>
<evidence type="ECO:0000259" key="10">
    <source>
        <dbReference type="PROSITE" id="PS50109"/>
    </source>
</evidence>
<dbReference type="PROSITE" id="PS50109">
    <property type="entry name" value="HIS_KIN"/>
    <property type="match status" value="1"/>
</dbReference>
<keyword evidence="5" id="KW-0547">Nucleotide-binding</keyword>
<dbReference type="Proteomes" id="UP000318081">
    <property type="component" value="Chromosome"/>
</dbReference>
<dbReference type="SUPFAM" id="SSF55874">
    <property type="entry name" value="ATPase domain of HSP90 chaperone/DNA topoisomerase II/histidine kinase"/>
    <property type="match status" value="1"/>
</dbReference>
<dbReference type="Pfam" id="PF00512">
    <property type="entry name" value="HisKA"/>
    <property type="match status" value="1"/>
</dbReference>
<evidence type="ECO:0000313" key="12">
    <source>
        <dbReference type="Proteomes" id="UP000318081"/>
    </source>
</evidence>
<evidence type="ECO:0000256" key="1">
    <source>
        <dbReference type="ARBA" id="ARBA00000085"/>
    </source>
</evidence>
<dbReference type="RefSeq" id="WP_145213070.1">
    <property type="nucleotide sequence ID" value="NZ_CP036432.1"/>
</dbReference>
<evidence type="ECO:0000256" key="4">
    <source>
        <dbReference type="ARBA" id="ARBA00022679"/>
    </source>
</evidence>
<dbReference type="InterPro" id="IPR003661">
    <property type="entry name" value="HisK_dim/P_dom"/>
</dbReference>
<evidence type="ECO:0000256" key="8">
    <source>
        <dbReference type="ARBA" id="ARBA00023012"/>
    </source>
</evidence>
<protein>
    <recommendedName>
        <fullName evidence="2">histidine kinase</fullName>
        <ecNumber evidence="2">2.7.13.3</ecNumber>
    </recommendedName>
</protein>
<feature type="region of interest" description="Disordered" evidence="9">
    <location>
        <begin position="1"/>
        <end position="32"/>
    </location>
</feature>
<sequence length="277" mass="29567">MNAPNAIPTPPATSNPSSSGKPVSTGALAGGSPLSDEQQYIQHLKAQLRQSQSMATLGELTSTATHEFNNVLMTIINYARLGIRNRDDASRDKALGKILEASERASKITGTILAQARNRSESFEPTDLGGLILDTLVLLEREMNKYRVSVTTEIEPGVAKAIVSGNQIQRVLLNLLINARQAIGECGNLLIRLANSEDPQWVELVVRDSGSGIPAETLPQIFDPFFSTKVGPDESGKGGTGLGLAACKEIIDAHRGKIRVESTVGVGTAFTIRLPRA</sequence>
<dbReference type="EMBL" id="CP036432">
    <property type="protein sequence ID" value="QDV84608.1"/>
    <property type="molecule type" value="Genomic_DNA"/>
</dbReference>
<keyword evidence="7" id="KW-0067">ATP-binding</keyword>
<comment type="catalytic activity">
    <reaction evidence="1">
        <text>ATP + protein L-histidine = ADP + protein N-phospho-L-histidine.</text>
        <dbReference type="EC" id="2.7.13.3"/>
    </reaction>
</comment>
<accession>A0ABX5XRG9</accession>
<keyword evidence="12" id="KW-1185">Reference proteome</keyword>
<dbReference type="Gene3D" id="3.30.565.10">
    <property type="entry name" value="Histidine kinase-like ATPase, C-terminal domain"/>
    <property type="match status" value="1"/>
</dbReference>
<dbReference type="SMART" id="SM00388">
    <property type="entry name" value="HisKA"/>
    <property type="match status" value="1"/>
</dbReference>
<dbReference type="SUPFAM" id="SSF47384">
    <property type="entry name" value="Homodimeric domain of signal transducing histidine kinase"/>
    <property type="match status" value="1"/>
</dbReference>
<dbReference type="GO" id="GO:0004673">
    <property type="term" value="F:protein histidine kinase activity"/>
    <property type="evidence" value="ECO:0007669"/>
    <property type="project" value="UniProtKB-EC"/>
</dbReference>
<organism evidence="11 12">
    <name type="scientific">Stieleria magnilauensis</name>
    <dbReference type="NCBI Taxonomy" id="2527963"/>
    <lineage>
        <taxon>Bacteria</taxon>
        <taxon>Pseudomonadati</taxon>
        <taxon>Planctomycetota</taxon>
        <taxon>Planctomycetia</taxon>
        <taxon>Pirellulales</taxon>
        <taxon>Pirellulaceae</taxon>
        <taxon>Stieleria</taxon>
    </lineage>
</organism>
<reference evidence="11 12" key="1">
    <citation type="submission" date="2019-02" db="EMBL/GenBank/DDBJ databases">
        <title>Deep-cultivation of Planctomycetes and their phenomic and genomic characterization uncovers novel biology.</title>
        <authorList>
            <person name="Wiegand S."/>
            <person name="Jogler M."/>
            <person name="Boedeker C."/>
            <person name="Pinto D."/>
            <person name="Vollmers J."/>
            <person name="Rivas-Marin E."/>
            <person name="Kohn T."/>
            <person name="Peeters S.H."/>
            <person name="Heuer A."/>
            <person name="Rast P."/>
            <person name="Oberbeckmann S."/>
            <person name="Bunk B."/>
            <person name="Jeske O."/>
            <person name="Meyerdierks A."/>
            <person name="Storesund J.E."/>
            <person name="Kallscheuer N."/>
            <person name="Luecker S."/>
            <person name="Lage O.M."/>
            <person name="Pohl T."/>
            <person name="Merkel B.J."/>
            <person name="Hornburger P."/>
            <person name="Mueller R.-W."/>
            <person name="Bruemmer F."/>
            <person name="Labrenz M."/>
            <person name="Spormann A.M."/>
            <person name="Op den Camp H."/>
            <person name="Overmann J."/>
            <person name="Amann R."/>
            <person name="Jetten M.S.M."/>
            <person name="Mascher T."/>
            <person name="Medema M.H."/>
            <person name="Devos D.P."/>
            <person name="Kaster A.-K."/>
            <person name="Ovreas L."/>
            <person name="Rohde M."/>
            <person name="Galperin M.Y."/>
            <person name="Jogler C."/>
        </authorList>
    </citation>
    <scope>NUCLEOTIDE SEQUENCE [LARGE SCALE GENOMIC DNA]</scope>
    <source>
        <strain evidence="11 12">TBK1r</strain>
    </source>
</reference>
<evidence type="ECO:0000256" key="3">
    <source>
        <dbReference type="ARBA" id="ARBA00022553"/>
    </source>
</evidence>
<dbReference type="PANTHER" id="PTHR43065">
    <property type="entry name" value="SENSOR HISTIDINE KINASE"/>
    <property type="match status" value="1"/>
</dbReference>
<keyword evidence="3" id="KW-0597">Phosphoprotein</keyword>
<dbReference type="PRINTS" id="PR00344">
    <property type="entry name" value="BCTRLSENSOR"/>
</dbReference>
<evidence type="ECO:0000256" key="7">
    <source>
        <dbReference type="ARBA" id="ARBA00022840"/>
    </source>
</evidence>
<dbReference type="InterPro" id="IPR003594">
    <property type="entry name" value="HATPase_dom"/>
</dbReference>
<proteinExistence type="predicted"/>
<dbReference type="InterPro" id="IPR005467">
    <property type="entry name" value="His_kinase_dom"/>
</dbReference>
<feature type="domain" description="Histidine kinase" evidence="10">
    <location>
        <begin position="63"/>
        <end position="277"/>
    </location>
</feature>
<dbReference type="InterPro" id="IPR036097">
    <property type="entry name" value="HisK_dim/P_sf"/>
</dbReference>
<keyword evidence="6" id="KW-0418">Kinase</keyword>
<dbReference type="PANTHER" id="PTHR43065:SF46">
    <property type="entry name" value="C4-DICARBOXYLATE TRANSPORT SENSOR PROTEIN DCTB"/>
    <property type="match status" value="1"/>
</dbReference>
<keyword evidence="4 11" id="KW-0808">Transferase</keyword>
<evidence type="ECO:0000256" key="2">
    <source>
        <dbReference type="ARBA" id="ARBA00012438"/>
    </source>
</evidence>
<dbReference type="SMART" id="SM00387">
    <property type="entry name" value="HATPase_c"/>
    <property type="match status" value="1"/>
</dbReference>
<name>A0ABX5XRG9_9BACT</name>
<keyword evidence="8" id="KW-0902">Two-component regulatory system</keyword>
<dbReference type="InterPro" id="IPR004358">
    <property type="entry name" value="Sig_transdc_His_kin-like_C"/>
</dbReference>